<reference evidence="2" key="1">
    <citation type="journal article" date="2018" name="Genome Biol.">
        <title>SKESA: strategic k-mer extension for scrupulous assemblies.</title>
        <authorList>
            <person name="Souvorov A."/>
            <person name="Agarwala R."/>
            <person name="Lipman D.J."/>
        </authorList>
    </citation>
    <scope>NUCLEOTIDE SEQUENCE</scope>
    <source>
        <strain evidence="2">M138</strain>
    </source>
</reference>
<sequence length="124" mass="13223">MATKEENVARLRELAVQLGREPVISGSAAEISQRVAEWEEEAGGISDKEDTETSADISQDEPESAKSNTHLSGFALIRAVRTLHIHALAADSDRILDTVQAGDSARIPAIYVDELAGDGLIVAL</sequence>
<feature type="region of interest" description="Disordered" evidence="1">
    <location>
        <begin position="34"/>
        <end position="68"/>
    </location>
</feature>
<feature type="compositionally biased region" description="Acidic residues" evidence="1">
    <location>
        <begin position="49"/>
        <end position="62"/>
    </location>
</feature>
<comment type="caution">
    <text evidence="2">The sequence shown here is derived from an EMBL/GenBank/DDBJ whole genome shotgun (WGS) entry which is preliminary data.</text>
</comment>
<dbReference type="InterPro" id="IPR025147">
    <property type="entry name" value="Packaging_FI"/>
</dbReference>
<dbReference type="InterPro" id="IPR043043">
    <property type="entry name" value="Packaging_FI_C"/>
</dbReference>
<evidence type="ECO:0000313" key="2">
    <source>
        <dbReference type="EMBL" id="HAC6678768.1"/>
    </source>
</evidence>
<dbReference type="Pfam" id="PF14000">
    <property type="entry name" value="Packaging_FI"/>
    <property type="match status" value="1"/>
</dbReference>
<protein>
    <submittedName>
        <fullName evidence="2">DNA breaking-rejoining protein</fullName>
    </submittedName>
</protein>
<organism evidence="2">
    <name type="scientific">Salmonella enterica subsp. enterica serovar Eastbourne</name>
    <dbReference type="NCBI Taxonomy" id="486993"/>
    <lineage>
        <taxon>Bacteria</taxon>
        <taxon>Pseudomonadati</taxon>
        <taxon>Pseudomonadota</taxon>
        <taxon>Gammaproteobacteria</taxon>
        <taxon>Enterobacterales</taxon>
        <taxon>Enterobacteriaceae</taxon>
        <taxon>Salmonella</taxon>
    </lineage>
</organism>
<reference evidence="2" key="2">
    <citation type="submission" date="2018-07" db="EMBL/GenBank/DDBJ databases">
        <authorList>
            <consortium name="NCBI Pathogen Detection Project"/>
        </authorList>
    </citation>
    <scope>NUCLEOTIDE SEQUENCE</scope>
    <source>
        <strain evidence="2">M138</strain>
    </source>
</reference>
<accession>A0A702FED2</accession>
<dbReference type="Gene3D" id="3.40.5.70">
    <property type="entry name" value="DNA packaging chaperone protein FI, C-terminal beta-strand domain"/>
    <property type="match status" value="1"/>
</dbReference>
<dbReference type="AlphaFoldDB" id="A0A702FED2"/>
<gene>
    <name evidence="2" type="ORF">G0D12_24255</name>
</gene>
<proteinExistence type="predicted"/>
<evidence type="ECO:0000256" key="1">
    <source>
        <dbReference type="SAM" id="MobiDB-lite"/>
    </source>
</evidence>
<name>A0A702FED2_SALET</name>
<dbReference type="EMBL" id="DAAMHJ010000033">
    <property type="protein sequence ID" value="HAC6678768.1"/>
    <property type="molecule type" value="Genomic_DNA"/>
</dbReference>